<reference evidence="1 2" key="1">
    <citation type="submission" date="2021-06" db="EMBL/GenBank/DDBJ databases">
        <title>Caerostris darwini draft genome.</title>
        <authorList>
            <person name="Kono N."/>
            <person name="Arakawa K."/>
        </authorList>
    </citation>
    <scope>NUCLEOTIDE SEQUENCE [LARGE SCALE GENOMIC DNA]</scope>
</reference>
<keyword evidence="2" id="KW-1185">Reference proteome</keyword>
<evidence type="ECO:0000313" key="1">
    <source>
        <dbReference type="EMBL" id="GIX96712.1"/>
    </source>
</evidence>
<comment type="caution">
    <text evidence="1">The sequence shown here is derived from an EMBL/GenBank/DDBJ whole genome shotgun (WGS) entry which is preliminary data.</text>
</comment>
<sequence>MPPRRCAVNGSGLNVVSSQYFTRNGGNNKASPGDGGYDRVLIGCSLGEIGSMNYSSCSNVNHNLASEDSLHQSWVGAIAYELHIIFIPRHAEMNGMVRPFK</sequence>
<gene>
    <name evidence="1" type="ORF">CDAR_591431</name>
</gene>
<protein>
    <submittedName>
        <fullName evidence="1">Uncharacterized protein</fullName>
    </submittedName>
</protein>
<name>A0AAV4PH72_9ARAC</name>
<dbReference type="EMBL" id="BPLQ01002964">
    <property type="protein sequence ID" value="GIX96712.1"/>
    <property type="molecule type" value="Genomic_DNA"/>
</dbReference>
<organism evidence="1 2">
    <name type="scientific">Caerostris darwini</name>
    <dbReference type="NCBI Taxonomy" id="1538125"/>
    <lineage>
        <taxon>Eukaryota</taxon>
        <taxon>Metazoa</taxon>
        <taxon>Ecdysozoa</taxon>
        <taxon>Arthropoda</taxon>
        <taxon>Chelicerata</taxon>
        <taxon>Arachnida</taxon>
        <taxon>Araneae</taxon>
        <taxon>Araneomorphae</taxon>
        <taxon>Entelegynae</taxon>
        <taxon>Araneoidea</taxon>
        <taxon>Araneidae</taxon>
        <taxon>Caerostris</taxon>
    </lineage>
</organism>
<dbReference type="AlphaFoldDB" id="A0AAV4PH72"/>
<evidence type="ECO:0000313" key="2">
    <source>
        <dbReference type="Proteomes" id="UP001054837"/>
    </source>
</evidence>
<dbReference type="Proteomes" id="UP001054837">
    <property type="component" value="Unassembled WGS sequence"/>
</dbReference>
<proteinExistence type="predicted"/>
<accession>A0AAV4PH72</accession>